<accession>A0A9P5U762</accession>
<dbReference type="PANTHER" id="PTHR46346">
    <property type="entry name" value="PHOSPHATIDYLINOSITOL N-ACETYLGLUCOSAMINYLTRANSFERASE SUBUNIT P"/>
    <property type="match status" value="1"/>
</dbReference>
<dbReference type="InterPro" id="IPR052263">
    <property type="entry name" value="GPI_Anchor_Biosynth"/>
</dbReference>
<dbReference type="GO" id="GO:0005783">
    <property type="term" value="C:endoplasmic reticulum"/>
    <property type="evidence" value="ECO:0007669"/>
    <property type="project" value="TreeGrafter"/>
</dbReference>
<sequence>MSPTSSRASEFYGFVAWTLTYLLFIVYLLWGLLPDSYIVWLGVGWYPSREWSILIPAWSLVLVLLTYWTYFALTIRGTPGFGDAASLYSQSVEDFRVRRNGHANGKDEGDETEQLDELYDIPIEVVNRVLYTQ</sequence>
<evidence type="ECO:0000256" key="3">
    <source>
        <dbReference type="ARBA" id="ARBA00022989"/>
    </source>
</evidence>
<dbReference type="AlphaFoldDB" id="A0A9P5U762"/>
<evidence type="ECO:0000256" key="2">
    <source>
        <dbReference type="ARBA" id="ARBA00022692"/>
    </source>
</evidence>
<dbReference type="EMBL" id="JADNRY010000060">
    <property type="protein sequence ID" value="KAF9068479.1"/>
    <property type="molecule type" value="Genomic_DNA"/>
</dbReference>
<keyword evidence="8" id="KW-1185">Reference proteome</keyword>
<evidence type="ECO:0000259" key="6">
    <source>
        <dbReference type="Pfam" id="PF08510"/>
    </source>
</evidence>
<evidence type="ECO:0000313" key="8">
    <source>
        <dbReference type="Proteomes" id="UP000772434"/>
    </source>
</evidence>
<dbReference type="GO" id="GO:0006506">
    <property type="term" value="P:GPI anchor biosynthetic process"/>
    <property type="evidence" value="ECO:0007669"/>
    <property type="project" value="TreeGrafter"/>
</dbReference>
<feature type="transmembrane region" description="Helical" evidence="5">
    <location>
        <begin position="12"/>
        <end position="33"/>
    </location>
</feature>
<dbReference type="OrthoDB" id="690928at2759"/>
<evidence type="ECO:0000256" key="4">
    <source>
        <dbReference type="ARBA" id="ARBA00023136"/>
    </source>
</evidence>
<name>A0A9P5U762_9AGAR</name>
<dbReference type="Pfam" id="PF08510">
    <property type="entry name" value="PIG-P"/>
    <property type="match status" value="1"/>
</dbReference>
<protein>
    <submittedName>
        <fullName evidence="7">PIG-P</fullName>
    </submittedName>
</protein>
<feature type="transmembrane region" description="Helical" evidence="5">
    <location>
        <begin position="53"/>
        <end position="73"/>
    </location>
</feature>
<comment type="caution">
    <text evidence="7">The sequence shown here is derived from an EMBL/GenBank/DDBJ whole genome shotgun (WGS) entry which is preliminary data.</text>
</comment>
<proteinExistence type="predicted"/>
<feature type="domain" description="PIG-P" evidence="6">
    <location>
        <begin position="9"/>
        <end position="131"/>
    </location>
</feature>
<evidence type="ECO:0000256" key="1">
    <source>
        <dbReference type="ARBA" id="ARBA00004141"/>
    </source>
</evidence>
<evidence type="ECO:0000256" key="5">
    <source>
        <dbReference type="SAM" id="Phobius"/>
    </source>
</evidence>
<organism evidence="7 8">
    <name type="scientific">Rhodocollybia butyracea</name>
    <dbReference type="NCBI Taxonomy" id="206335"/>
    <lineage>
        <taxon>Eukaryota</taxon>
        <taxon>Fungi</taxon>
        <taxon>Dikarya</taxon>
        <taxon>Basidiomycota</taxon>
        <taxon>Agaricomycotina</taxon>
        <taxon>Agaricomycetes</taxon>
        <taxon>Agaricomycetidae</taxon>
        <taxon>Agaricales</taxon>
        <taxon>Marasmiineae</taxon>
        <taxon>Omphalotaceae</taxon>
        <taxon>Rhodocollybia</taxon>
    </lineage>
</organism>
<dbReference type="Proteomes" id="UP000772434">
    <property type="component" value="Unassembled WGS sequence"/>
</dbReference>
<keyword evidence="3 5" id="KW-1133">Transmembrane helix</keyword>
<evidence type="ECO:0000313" key="7">
    <source>
        <dbReference type="EMBL" id="KAF9068479.1"/>
    </source>
</evidence>
<dbReference type="GO" id="GO:0016020">
    <property type="term" value="C:membrane"/>
    <property type="evidence" value="ECO:0007669"/>
    <property type="project" value="UniProtKB-SubCell"/>
</dbReference>
<reference evidence="7" key="1">
    <citation type="submission" date="2020-11" db="EMBL/GenBank/DDBJ databases">
        <authorList>
            <consortium name="DOE Joint Genome Institute"/>
            <person name="Ahrendt S."/>
            <person name="Riley R."/>
            <person name="Andreopoulos W."/>
            <person name="Labutti K."/>
            <person name="Pangilinan J."/>
            <person name="Ruiz-Duenas F.J."/>
            <person name="Barrasa J.M."/>
            <person name="Sanchez-Garcia M."/>
            <person name="Camarero S."/>
            <person name="Miyauchi S."/>
            <person name="Serrano A."/>
            <person name="Linde D."/>
            <person name="Babiker R."/>
            <person name="Drula E."/>
            <person name="Ayuso-Fernandez I."/>
            <person name="Pacheco R."/>
            <person name="Padilla G."/>
            <person name="Ferreira P."/>
            <person name="Barriuso J."/>
            <person name="Kellner H."/>
            <person name="Castanera R."/>
            <person name="Alfaro M."/>
            <person name="Ramirez L."/>
            <person name="Pisabarro A.G."/>
            <person name="Kuo A."/>
            <person name="Tritt A."/>
            <person name="Lipzen A."/>
            <person name="He G."/>
            <person name="Yan M."/>
            <person name="Ng V."/>
            <person name="Cullen D."/>
            <person name="Martin F."/>
            <person name="Rosso M.-N."/>
            <person name="Henrissat B."/>
            <person name="Hibbett D."/>
            <person name="Martinez A.T."/>
            <person name="Grigoriev I.V."/>
        </authorList>
    </citation>
    <scope>NUCLEOTIDE SEQUENCE</scope>
    <source>
        <strain evidence="7">AH 40177</strain>
    </source>
</reference>
<dbReference type="InterPro" id="IPR013717">
    <property type="entry name" value="PIG-P"/>
</dbReference>
<gene>
    <name evidence="7" type="ORF">BDP27DRAFT_814919</name>
</gene>
<comment type="subcellular location">
    <subcellularLocation>
        <location evidence="1">Membrane</location>
        <topology evidence="1">Multi-pass membrane protein</topology>
    </subcellularLocation>
</comment>
<keyword evidence="2 5" id="KW-0812">Transmembrane</keyword>
<keyword evidence="4 5" id="KW-0472">Membrane</keyword>
<dbReference type="PANTHER" id="PTHR46346:SF1">
    <property type="entry name" value="PHOSPHATIDYLINOSITOL N-ACETYLGLUCOSAMINYLTRANSFERASE SUBUNIT P"/>
    <property type="match status" value="1"/>
</dbReference>